<dbReference type="Proteomes" id="UP000045545">
    <property type="component" value="Unassembled WGS sequence"/>
</dbReference>
<dbReference type="STRING" id="690567.1350"/>
<evidence type="ECO:0000256" key="2">
    <source>
        <dbReference type="SAM" id="Phobius"/>
    </source>
</evidence>
<sequence length="94" mass="10648">MIIVVGKWKEKVAKMVAVVVLAVVFAAAIPMVSGILYKKVPVFSGWFDDEHPSGNPMRVDKNNPGGSDLPENKFNEKMDRFVVKVQNFYYEEKE</sequence>
<evidence type="ECO:0000313" key="3">
    <source>
        <dbReference type="EMBL" id="CFX50861.1"/>
    </source>
</evidence>
<dbReference type="AlphaFoldDB" id="A0A0E4GAH8"/>
<evidence type="ECO:0000256" key="1">
    <source>
        <dbReference type="SAM" id="MobiDB-lite"/>
    </source>
</evidence>
<dbReference type="RefSeq" id="WP_046496856.1">
    <property type="nucleotide sequence ID" value="NZ_CGIH01000026.1"/>
</dbReference>
<gene>
    <name evidence="3" type="ORF">1350</name>
</gene>
<keyword evidence="2" id="KW-0472">Membrane</keyword>
<keyword evidence="2" id="KW-0812">Transmembrane</keyword>
<organism evidence="3 4">
    <name type="scientific">Syntrophomonas zehnderi OL-4</name>
    <dbReference type="NCBI Taxonomy" id="690567"/>
    <lineage>
        <taxon>Bacteria</taxon>
        <taxon>Bacillati</taxon>
        <taxon>Bacillota</taxon>
        <taxon>Clostridia</taxon>
        <taxon>Eubacteriales</taxon>
        <taxon>Syntrophomonadaceae</taxon>
        <taxon>Syntrophomonas</taxon>
    </lineage>
</organism>
<name>A0A0E4GAH8_9FIRM</name>
<feature type="region of interest" description="Disordered" evidence="1">
    <location>
        <begin position="54"/>
        <end position="73"/>
    </location>
</feature>
<protein>
    <submittedName>
        <fullName evidence="3">Uncharacterized</fullName>
    </submittedName>
</protein>
<keyword evidence="4" id="KW-1185">Reference proteome</keyword>
<reference evidence="3 4" key="1">
    <citation type="submission" date="2015-03" db="EMBL/GenBank/DDBJ databases">
        <authorList>
            <person name="Murphy D."/>
        </authorList>
    </citation>
    <scope>NUCLEOTIDE SEQUENCE [LARGE SCALE GENOMIC DNA]</scope>
    <source>
        <strain evidence="3 4">OL-4</strain>
    </source>
</reference>
<evidence type="ECO:0000313" key="4">
    <source>
        <dbReference type="Proteomes" id="UP000045545"/>
    </source>
</evidence>
<accession>A0A0E4GAH8</accession>
<keyword evidence="2" id="KW-1133">Transmembrane helix</keyword>
<dbReference type="EMBL" id="CGIH01000026">
    <property type="protein sequence ID" value="CFX50861.1"/>
    <property type="molecule type" value="Genomic_DNA"/>
</dbReference>
<dbReference type="OrthoDB" id="2087612at2"/>
<feature type="transmembrane region" description="Helical" evidence="2">
    <location>
        <begin position="12"/>
        <end position="37"/>
    </location>
</feature>
<proteinExistence type="predicted"/>